<evidence type="ECO:0000256" key="11">
    <source>
        <dbReference type="ARBA" id="ARBA00023157"/>
    </source>
</evidence>
<dbReference type="InterPro" id="IPR025661">
    <property type="entry name" value="Pept_asp_AS"/>
</dbReference>
<evidence type="ECO:0000256" key="5">
    <source>
        <dbReference type="ARBA" id="ARBA00022670"/>
    </source>
</evidence>
<dbReference type="InterPro" id="IPR038765">
    <property type="entry name" value="Papain-like_cys_pep_sf"/>
</dbReference>
<dbReference type="WBParaSite" id="MBELARI_LOCUS3803">
    <property type="protein sequence ID" value="MBELARI_LOCUS3803"/>
    <property type="gene ID" value="MBELARI_LOCUS3803"/>
</dbReference>
<dbReference type="FunFam" id="3.90.70.10:FF:000060">
    <property type="entry name" value="Cathepsin Z"/>
    <property type="match status" value="1"/>
</dbReference>
<dbReference type="InterPro" id="IPR033157">
    <property type="entry name" value="CTSZ"/>
</dbReference>
<dbReference type="PROSITE" id="PS51450">
    <property type="entry name" value="LRR"/>
    <property type="match status" value="1"/>
</dbReference>
<keyword evidence="15" id="KW-1185">Reference proteome</keyword>
<evidence type="ECO:0000256" key="13">
    <source>
        <dbReference type="SAM" id="SignalP"/>
    </source>
</evidence>
<dbReference type="Pfam" id="PF13855">
    <property type="entry name" value="LRR_8"/>
    <property type="match status" value="1"/>
</dbReference>
<dbReference type="CDD" id="cd02698">
    <property type="entry name" value="Peptidase_C1A_CathepsinX"/>
    <property type="match status" value="1"/>
</dbReference>
<evidence type="ECO:0000256" key="8">
    <source>
        <dbReference type="ARBA" id="ARBA00022801"/>
    </source>
</evidence>
<dbReference type="GO" id="GO:0005615">
    <property type="term" value="C:extracellular space"/>
    <property type="evidence" value="ECO:0007669"/>
    <property type="project" value="UniProtKB-ARBA"/>
</dbReference>
<keyword evidence="6 13" id="KW-0732">Signal</keyword>
<evidence type="ECO:0000256" key="12">
    <source>
        <dbReference type="ARBA" id="ARBA00023180"/>
    </source>
</evidence>
<dbReference type="InterPro" id="IPR001611">
    <property type="entry name" value="Leu-rich_rpt"/>
</dbReference>
<protein>
    <recommendedName>
        <fullName evidence="3">cathepsin X</fullName>
        <ecNumber evidence="3">3.4.18.1</ecNumber>
    </recommendedName>
</protein>
<keyword evidence="4" id="KW-0433">Leucine-rich repeat</keyword>
<comment type="similarity">
    <text evidence="2">Belongs to the peptidase C1 family.</text>
</comment>
<feature type="chain" id="PRO_5042252018" description="cathepsin X" evidence="13">
    <location>
        <begin position="23"/>
        <end position="808"/>
    </location>
</feature>
<evidence type="ECO:0000313" key="15">
    <source>
        <dbReference type="Proteomes" id="UP000887575"/>
    </source>
</evidence>
<keyword evidence="8" id="KW-0378">Hydrolase</keyword>
<dbReference type="AlphaFoldDB" id="A0AAF3FA53"/>
<name>A0AAF3FA53_9BILA</name>
<comment type="catalytic activity">
    <reaction evidence="1">
        <text>Release of C-terminal amino acid residues with broad specificity, but lacks action on C-terminal proline. Shows weak endopeptidase activity.</text>
        <dbReference type="EC" id="3.4.18.1"/>
    </reaction>
</comment>
<dbReference type="GO" id="GO:0016807">
    <property type="term" value="F:cysteine-type carboxypeptidase activity"/>
    <property type="evidence" value="ECO:0007669"/>
    <property type="project" value="UniProtKB-EC"/>
</dbReference>
<organism evidence="15 16">
    <name type="scientific">Mesorhabditis belari</name>
    <dbReference type="NCBI Taxonomy" id="2138241"/>
    <lineage>
        <taxon>Eukaryota</taxon>
        <taxon>Metazoa</taxon>
        <taxon>Ecdysozoa</taxon>
        <taxon>Nematoda</taxon>
        <taxon>Chromadorea</taxon>
        <taxon>Rhabditida</taxon>
        <taxon>Rhabditina</taxon>
        <taxon>Rhabditomorpha</taxon>
        <taxon>Rhabditoidea</taxon>
        <taxon>Rhabditidae</taxon>
        <taxon>Mesorhabditinae</taxon>
        <taxon>Mesorhabditis</taxon>
    </lineage>
</organism>
<dbReference type="SUPFAM" id="SSF52058">
    <property type="entry name" value="L domain-like"/>
    <property type="match status" value="1"/>
</dbReference>
<feature type="domain" description="Peptidase C1A papain C-terminal" evidence="14">
    <location>
        <begin position="568"/>
        <end position="801"/>
    </location>
</feature>
<feature type="signal peptide" evidence="13">
    <location>
        <begin position="1"/>
        <end position="22"/>
    </location>
</feature>
<dbReference type="Gene3D" id="3.80.10.10">
    <property type="entry name" value="Ribonuclease Inhibitor"/>
    <property type="match status" value="2"/>
</dbReference>
<dbReference type="Proteomes" id="UP000887575">
    <property type="component" value="Unassembled WGS sequence"/>
</dbReference>
<evidence type="ECO:0000259" key="14">
    <source>
        <dbReference type="SMART" id="SM00645"/>
    </source>
</evidence>
<keyword evidence="10" id="KW-0865">Zymogen</keyword>
<keyword evidence="11" id="KW-1015">Disulfide bond</keyword>
<dbReference type="InterPro" id="IPR050333">
    <property type="entry name" value="SLRP"/>
</dbReference>
<evidence type="ECO:0000256" key="7">
    <source>
        <dbReference type="ARBA" id="ARBA00022737"/>
    </source>
</evidence>
<evidence type="ECO:0000256" key="2">
    <source>
        <dbReference type="ARBA" id="ARBA00008455"/>
    </source>
</evidence>
<proteinExistence type="inferred from homology"/>
<dbReference type="PROSITE" id="PS00640">
    <property type="entry name" value="THIOL_PROTEASE_ASN"/>
    <property type="match status" value="1"/>
</dbReference>
<dbReference type="SMART" id="SM00645">
    <property type="entry name" value="Pept_C1"/>
    <property type="match status" value="1"/>
</dbReference>
<keyword evidence="7" id="KW-0677">Repeat</keyword>
<evidence type="ECO:0000256" key="6">
    <source>
        <dbReference type="ARBA" id="ARBA00022729"/>
    </source>
</evidence>
<dbReference type="InterPro" id="IPR032675">
    <property type="entry name" value="LRR_dom_sf"/>
</dbReference>
<keyword evidence="9" id="KW-0788">Thiol protease</keyword>
<dbReference type="SUPFAM" id="SSF54001">
    <property type="entry name" value="Cysteine proteinases"/>
    <property type="match status" value="1"/>
</dbReference>
<dbReference type="InterPro" id="IPR003591">
    <property type="entry name" value="Leu-rich_rpt_typical-subtyp"/>
</dbReference>
<dbReference type="SMART" id="SM00369">
    <property type="entry name" value="LRR_TYP"/>
    <property type="match status" value="8"/>
</dbReference>
<dbReference type="PANTHER" id="PTHR45712">
    <property type="entry name" value="AGAP008170-PA"/>
    <property type="match status" value="1"/>
</dbReference>
<dbReference type="EC" id="3.4.18.1" evidence="3"/>
<evidence type="ECO:0000256" key="9">
    <source>
        <dbReference type="ARBA" id="ARBA00022807"/>
    </source>
</evidence>
<dbReference type="GO" id="GO:0042395">
    <property type="term" value="P:ecdysis, collagen and cuticulin-based cuticle"/>
    <property type="evidence" value="ECO:0007669"/>
    <property type="project" value="UniProtKB-ARBA"/>
</dbReference>
<sequence length="808" mass="91335">MRLLLKAFDFYLLAFFAAIVSSTLLSNRIQSNSTQNRDECPNLHTRTEGFNLVCCNSATPPFEHYSPIGLCESDECECSLQIGELSCGKESCNPSIFPNLQLPYFVTIDKWNSETEGFLNALCSLNVVSITFFDVGTKALNLGGCFRRLETVEFSFHSRKFVKIVEFLRDAKRLKYLRLLNVDFNFADKIFPSLLTLETLHIENSSLTQLPREIIKNEKLTRITIKGTELRSVSAISQLHSLQSAHLSSNLIDDLQNVVFVSAQLKDLDLNWNQLTAFSTHSFSRCVDLRVLDLSQNPLTSIPPKAFANNRRLKYLKLSYTRISVLTATSLTGMPLLRSLSLDHTPIHSIHPLAFVSLKSLKSLDLESANLSKIPVAVTQLCHLTHLNLGYNLLHSSSSFPPEVLVQLSSLSDLRLDGNPLKEFPASVLLLSTANVRLMRQIVHTLTALPVWTSDRCTPYYFMMHFKNSSSSLRNLVSAWSEERMNVEGLGYCRERYEWIRDNDDLYAELEKNSGKMRFLLGVLFCLVAVEALNRYNVRGCYKKSGKVYEHKHRPRVYEDRLWDHHKVPLAWDWRNVDGVNYASADRNQHIPQYCGSCWAHGATSAMADRINIKRKNAWPTAFLSIQEVIDCGGAGSCEGGEAGAVYEYAKKNGIPHETCNNYQARDGECNPYNRCGSCWPGNCFAIQNYTLYKAKEYGGVKGLKAMKAEIWKHGPIACGIAATKKFEDYAGGIYKEVTDEDIDHIISIHGWGVDHDSGVPFWIGRNSWGQPWGEQGWFRIVTSEFKNAGSKYNLKVEEDCVWVDPIV</sequence>
<accession>A0AAF3FA53</accession>
<evidence type="ECO:0000256" key="1">
    <source>
        <dbReference type="ARBA" id="ARBA00001594"/>
    </source>
</evidence>
<dbReference type="Gene3D" id="3.90.70.10">
    <property type="entry name" value="Cysteine proteinases"/>
    <property type="match status" value="1"/>
</dbReference>
<evidence type="ECO:0000256" key="3">
    <source>
        <dbReference type="ARBA" id="ARBA00012516"/>
    </source>
</evidence>
<keyword evidence="5" id="KW-0645">Protease</keyword>
<evidence type="ECO:0000313" key="16">
    <source>
        <dbReference type="WBParaSite" id="MBELARI_LOCUS3803"/>
    </source>
</evidence>
<evidence type="ECO:0000256" key="10">
    <source>
        <dbReference type="ARBA" id="ARBA00023145"/>
    </source>
</evidence>
<dbReference type="Pfam" id="PF00112">
    <property type="entry name" value="Peptidase_C1"/>
    <property type="match status" value="1"/>
</dbReference>
<reference evidence="16" key="1">
    <citation type="submission" date="2024-02" db="UniProtKB">
        <authorList>
            <consortium name="WormBaseParasite"/>
        </authorList>
    </citation>
    <scope>IDENTIFICATION</scope>
</reference>
<keyword evidence="12" id="KW-0325">Glycoprotein</keyword>
<dbReference type="GO" id="GO:0006508">
    <property type="term" value="P:proteolysis"/>
    <property type="evidence" value="ECO:0007669"/>
    <property type="project" value="UniProtKB-KW"/>
</dbReference>
<dbReference type="PANTHER" id="PTHR45712:SF22">
    <property type="entry name" value="INSULIN-LIKE GROWTH FACTOR-BINDING PROTEIN COMPLEX ACID LABILE SUBUNIT"/>
    <property type="match status" value="1"/>
</dbReference>
<dbReference type="InterPro" id="IPR000668">
    <property type="entry name" value="Peptidase_C1A_C"/>
</dbReference>
<evidence type="ECO:0000256" key="4">
    <source>
        <dbReference type="ARBA" id="ARBA00022614"/>
    </source>
</evidence>